<name>A0ABT5YB40_9GAMM</name>
<protein>
    <submittedName>
        <fullName evidence="1">Uncharacterized protein</fullName>
    </submittedName>
</protein>
<dbReference type="Proteomes" id="UP001143391">
    <property type="component" value="Unassembled WGS sequence"/>
</dbReference>
<evidence type="ECO:0000313" key="2">
    <source>
        <dbReference type="Proteomes" id="UP001143391"/>
    </source>
</evidence>
<accession>A0ABT5YB40</accession>
<comment type="caution">
    <text evidence="1">The sequence shown here is derived from an EMBL/GenBank/DDBJ whole genome shotgun (WGS) entry which is preliminary data.</text>
</comment>
<evidence type="ECO:0000313" key="1">
    <source>
        <dbReference type="EMBL" id="MDF0750280.1"/>
    </source>
</evidence>
<proteinExistence type="predicted"/>
<keyword evidence="2" id="KW-1185">Reference proteome</keyword>
<dbReference type="RefSeq" id="WP_275705811.1">
    <property type="nucleotide sequence ID" value="NZ_JANCMW010000004.1"/>
</dbReference>
<sequence length="539" mass="57543">MIDVSFIRGARPAVEPHLLEVGEAQVARNCRLQTGALSSFRGPVTIQSTTVVGVKTIHRFGDTAFWFEFDTDADVAEGPLPSDTEATTYFTGDGAPAMTYASIATSGAGAYPSNRYRLGVPAPSTPVTVAVTGTADPDDEEGESRPYTFTWVTERGEEGPPAPASQIVEVFSGQSVDLTDIPTVPTGNYNVTAKRIYRAASASGDTEYQFVAEIPAAQTSYTDSVAGEDLGEVLPSYEWYPPPEDMIGLIALPNGVMAGFVGKELCLSEAFVPHAWPPGYRLTMDQPIVGIVGVRGGIVVSTTGQPTIVSFTSPAAASQDDIETPRACASKRSMVDMGEFAVYATGDGLVAVDGAGNAPIITAGVIDTYDWERVNPSTVHAYRLHDWYIGFYEGADGNAGFAITAGGDAYVTLDFYADAGYSDPKSGDLYLVIGGQIVRWDADAANRLTYLWRSGVSIAGKPINMAAARVDAESYPATPDDSLVFRLFNESGLVYEKQVTSPDPFWLPAAALGRRFEVEMEGTRTVRRILAAEAMEQLT</sequence>
<reference evidence="1" key="1">
    <citation type="submission" date="2022-07" db="EMBL/GenBank/DDBJ databases">
        <title>Marinobacter iranensis a new bacterium isolate from a hipersaline lake in Iran.</title>
        <authorList>
            <person name="Mohammad A.M.A."/>
            <person name="Cristina S.-P."/>
            <person name="Antonio V."/>
        </authorList>
    </citation>
    <scope>NUCLEOTIDE SEQUENCE</scope>
    <source>
        <strain evidence="1">71-i</strain>
    </source>
</reference>
<organism evidence="1 2">
    <name type="scientific">Marinobacter iranensis</name>
    <dbReference type="NCBI Taxonomy" id="2962607"/>
    <lineage>
        <taxon>Bacteria</taxon>
        <taxon>Pseudomonadati</taxon>
        <taxon>Pseudomonadota</taxon>
        <taxon>Gammaproteobacteria</taxon>
        <taxon>Pseudomonadales</taxon>
        <taxon>Marinobacteraceae</taxon>
        <taxon>Marinobacter</taxon>
    </lineage>
</organism>
<dbReference type="EMBL" id="JANCMW010000004">
    <property type="protein sequence ID" value="MDF0750280.1"/>
    <property type="molecule type" value="Genomic_DNA"/>
</dbReference>
<gene>
    <name evidence="1" type="ORF">NLU14_08560</name>
</gene>